<dbReference type="RefSeq" id="WP_137696752.1">
    <property type="nucleotide sequence ID" value="NZ_CP061336.1"/>
</dbReference>
<proteinExistence type="predicted"/>
<evidence type="ECO:0000313" key="2">
    <source>
        <dbReference type="EMBL" id="QNU66004.1"/>
    </source>
</evidence>
<dbReference type="KEGG" id="rher:EHE19_014075"/>
<reference evidence="2 3" key="1">
    <citation type="submission" date="2020-09" db="EMBL/GenBank/DDBJ databases">
        <title>Characterization and genome sequencing of Ruminiclostridium sp. nov. MA18.</title>
        <authorList>
            <person name="Rettenmaier R."/>
            <person name="Kowollik M.-L."/>
            <person name="Liebl W."/>
            <person name="Zverlov V."/>
        </authorList>
    </citation>
    <scope>NUCLEOTIDE SEQUENCE [LARGE SCALE GENOMIC DNA]</scope>
    <source>
        <strain evidence="2 3">MA18</strain>
    </source>
</reference>
<keyword evidence="1" id="KW-0472">Membrane</keyword>
<dbReference type="AlphaFoldDB" id="A0A4U7JIZ2"/>
<accession>A0A4U7JIZ2</accession>
<evidence type="ECO:0000313" key="3">
    <source>
        <dbReference type="Proteomes" id="UP000306409"/>
    </source>
</evidence>
<keyword evidence="1" id="KW-0812">Transmembrane</keyword>
<feature type="transmembrane region" description="Helical" evidence="1">
    <location>
        <begin position="9"/>
        <end position="28"/>
    </location>
</feature>
<name>A0A4U7JIZ2_9FIRM</name>
<evidence type="ECO:0000256" key="1">
    <source>
        <dbReference type="SAM" id="Phobius"/>
    </source>
</evidence>
<dbReference type="EMBL" id="CP061336">
    <property type="protein sequence ID" value="QNU66004.1"/>
    <property type="molecule type" value="Genomic_DNA"/>
</dbReference>
<dbReference type="OrthoDB" id="2084594at2"/>
<protein>
    <submittedName>
        <fullName evidence="2">Uncharacterized protein</fullName>
    </submittedName>
</protein>
<gene>
    <name evidence="2" type="ORF">EHE19_014075</name>
</gene>
<organism evidence="2 3">
    <name type="scientific">Ruminiclostridium herbifermentans</name>
    <dbReference type="NCBI Taxonomy" id="2488810"/>
    <lineage>
        <taxon>Bacteria</taxon>
        <taxon>Bacillati</taxon>
        <taxon>Bacillota</taxon>
        <taxon>Clostridia</taxon>
        <taxon>Eubacteriales</taxon>
        <taxon>Oscillospiraceae</taxon>
        <taxon>Ruminiclostridium</taxon>
    </lineage>
</organism>
<dbReference type="Proteomes" id="UP000306409">
    <property type="component" value="Chromosome"/>
</dbReference>
<sequence>MSMLRSKKIIIPVVAIAAVIITLIAYNMQSTDVFTKISFGEIVNLSDNKPSKSLNRQVASGSYTYYNNYEELDKRADIVLVGEVIKVNAPEEIKISSNNDTMIYTVSEFRVDKAIKGNKKPGDIVKVKQYGGNYNGVDHIESETGSGYYQLGERYMLFLASYEEAEWEVPCSPINPLQGSMIISNGKTKRTNNYQFINDNVPEDTLVKAIKEKVDKIKAEGEQEKELK</sequence>
<keyword evidence="1" id="KW-1133">Transmembrane helix</keyword>
<keyword evidence="3" id="KW-1185">Reference proteome</keyword>